<dbReference type="PROSITE" id="PS00165">
    <property type="entry name" value="DEHYDRATASE_SER_THR"/>
    <property type="match status" value="1"/>
</dbReference>
<organism evidence="10 11">
    <name type="scientific">Kaistia nematophila</name>
    <dbReference type="NCBI Taxonomy" id="2994654"/>
    <lineage>
        <taxon>Bacteria</taxon>
        <taxon>Pseudomonadati</taxon>
        <taxon>Pseudomonadota</taxon>
        <taxon>Alphaproteobacteria</taxon>
        <taxon>Hyphomicrobiales</taxon>
        <taxon>Kaistiaceae</taxon>
        <taxon>Kaistia</taxon>
    </lineage>
</organism>
<evidence type="ECO:0000256" key="8">
    <source>
        <dbReference type="ARBA" id="ARBA00023239"/>
    </source>
</evidence>
<evidence type="ECO:0000256" key="5">
    <source>
        <dbReference type="ARBA" id="ARBA00010869"/>
    </source>
</evidence>
<sequence>MTPTIDDIRMAAKRIAAEAVRTPLLSNAALDEITGGRVFLKCENLQRTGSFKFRGAFNAIASLSDQERSHGVVASSSGNHAQGLAEAARLFGVPATIVMPADAPAAKRDGTRRRGASIVEYNRATDDRDAMTASIVADTGAELIHPYNDGRVIAGQGTIGLEIAEDLAKRGEHADIVMVPCGGGGMSAGIGLAISVESPETEVYLAEPEGFDDYGRSLAAGAIQRNPRTDGSVCDALMAPQPGAIGFAINSATGAHAIAVSDAEALAAVAFAFRTLKLVVEPGGAVALAGLLSGRIDARGKTVVILLSGGNIDPVVLERALAA</sequence>
<dbReference type="RefSeq" id="WP_266337843.1">
    <property type="nucleotide sequence ID" value="NZ_JAPKNK010000002.1"/>
</dbReference>
<evidence type="ECO:0000259" key="9">
    <source>
        <dbReference type="Pfam" id="PF00291"/>
    </source>
</evidence>
<evidence type="ECO:0000256" key="1">
    <source>
        <dbReference type="ARBA" id="ARBA00001913"/>
    </source>
</evidence>
<dbReference type="GO" id="GO:0030170">
    <property type="term" value="F:pyridoxal phosphate binding"/>
    <property type="evidence" value="ECO:0007669"/>
    <property type="project" value="InterPro"/>
</dbReference>
<evidence type="ECO:0000256" key="4">
    <source>
        <dbReference type="ARBA" id="ARBA00001946"/>
    </source>
</evidence>
<dbReference type="CDD" id="cd01562">
    <property type="entry name" value="Thr-dehyd"/>
    <property type="match status" value="1"/>
</dbReference>
<keyword evidence="6" id="KW-0460">Magnesium</keyword>
<dbReference type="SUPFAM" id="SSF53686">
    <property type="entry name" value="Tryptophan synthase beta subunit-like PLP-dependent enzymes"/>
    <property type="match status" value="1"/>
</dbReference>
<dbReference type="PANTHER" id="PTHR43050:SF1">
    <property type="entry name" value="SERINE RACEMASE"/>
    <property type="match status" value="1"/>
</dbReference>
<comment type="cofactor">
    <cofactor evidence="4">
        <name>Mg(2+)</name>
        <dbReference type="ChEBI" id="CHEBI:18420"/>
    </cofactor>
</comment>
<name>A0A9X3E8S6_9HYPH</name>
<dbReference type="Gene3D" id="3.40.50.1100">
    <property type="match status" value="2"/>
</dbReference>
<comment type="similarity">
    <text evidence="5">Belongs to the serine/threonine dehydratase family.</text>
</comment>
<comment type="cofactor">
    <cofactor evidence="1">
        <name>Ca(2+)</name>
        <dbReference type="ChEBI" id="CHEBI:29108"/>
    </cofactor>
</comment>
<comment type="cofactor">
    <cofactor evidence="2">
        <name>pyridoxal 5'-phosphate</name>
        <dbReference type="ChEBI" id="CHEBI:597326"/>
    </cofactor>
</comment>
<dbReference type="EMBL" id="JAPKNK010000002">
    <property type="protein sequence ID" value="MCX5568885.1"/>
    <property type="molecule type" value="Genomic_DNA"/>
</dbReference>
<dbReference type="GO" id="GO:0003941">
    <property type="term" value="F:L-serine ammonia-lyase activity"/>
    <property type="evidence" value="ECO:0007669"/>
    <property type="project" value="TreeGrafter"/>
</dbReference>
<dbReference type="Pfam" id="PF00291">
    <property type="entry name" value="PALP"/>
    <property type="match status" value="1"/>
</dbReference>
<dbReference type="GO" id="GO:0070179">
    <property type="term" value="P:D-serine biosynthetic process"/>
    <property type="evidence" value="ECO:0007669"/>
    <property type="project" value="TreeGrafter"/>
</dbReference>
<dbReference type="FunFam" id="3.40.50.1100:FF:000005">
    <property type="entry name" value="Threonine dehydratase catabolic"/>
    <property type="match status" value="1"/>
</dbReference>
<dbReference type="InterPro" id="IPR001926">
    <property type="entry name" value="TrpB-like_PALP"/>
</dbReference>
<accession>A0A9X3E8S6</accession>
<evidence type="ECO:0000313" key="11">
    <source>
        <dbReference type="Proteomes" id="UP001144805"/>
    </source>
</evidence>
<comment type="cofactor">
    <cofactor evidence="3">
        <name>Mn(2+)</name>
        <dbReference type="ChEBI" id="CHEBI:29035"/>
    </cofactor>
</comment>
<dbReference type="PANTHER" id="PTHR43050">
    <property type="entry name" value="SERINE / THREONINE RACEMASE FAMILY MEMBER"/>
    <property type="match status" value="1"/>
</dbReference>
<dbReference type="Proteomes" id="UP001144805">
    <property type="component" value="Unassembled WGS sequence"/>
</dbReference>
<evidence type="ECO:0000256" key="3">
    <source>
        <dbReference type="ARBA" id="ARBA00001936"/>
    </source>
</evidence>
<gene>
    <name evidence="10" type="ORF">OSH07_06745</name>
</gene>
<dbReference type="GO" id="GO:0000287">
    <property type="term" value="F:magnesium ion binding"/>
    <property type="evidence" value="ECO:0007669"/>
    <property type="project" value="TreeGrafter"/>
</dbReference>
<evidence type="ECO:0000256" key="6">
    <source>
        <dbReference type="ARBA" id="ARBA00022842"/>
    </source>
</evidence>
<dbReference type="GO" id="GO:0005524">
    <property type="term" value="F:ATP binding"/>
    <property type="evidence" value="ECO:0007669"/>
    <property type="project" value="TreeGrafter"/>
</dbReference>
<dbReference type="InterPro" id="IPR000634">
    <property type="entry name" value="Ser/Thr_deHydtase_PyrdxlP-BS"/>
</dbReference>
<proteinExistence type="inferred from homology"/>
<reference evidence="10" key="1">
    <citation type="submission" date="2022-11" db="EMBL/GenBank/DDBJ databases">
        <title>Biodiversity and phylogenetic relationships of bacteria.</title>
        <authorList>
            <person name="Machado R.A.R."/>
            <person name="Bhat A."/>
            <person name="Loulou A."/>
            <person name="Kallel S."/>
        </authorList>
    </citation>
    <scope>NUCLEOTIDE SEQUENCE</scope>
    <source>
        <strain evidence="10">K-TC2</strain>
    </source>
</reference>
<evidence type="ECO:0000256" key="2">
    <source>
        <dbReference type="ARBA" id="ARBA00001933"/>
    </source>
</evidence>
<keyword evidence="7" id="KW-0663">Pyridoxal phosphate</keyword>
<comment type="caution">
    <text evidence="10">The sequence shown here is derived from an EMBL/GenBank/DDBJ whole genome shotgun (WGS) entry which is preliminary data.</text>
</comment>
<keyword evidence="11" id="KW-1185">Reference proteome</keyword>
<feature type="domain" description="Tryptophan synthase beta chain-like PALP" evidence="9">
    <location>
        <begin position="20"/>
        <end position="309"/>
    </location>
</feature>
<dbReference type="GO" id="GO:0030378">
    <property type="term" value="F:serine racemase activity"/>
    <property type="evidence" value="ECO:0007669"/>
    <property type="project" value="TreeGrafter"/>
</dbReference>
<evidence type="ECO:0000313" key="10">
    <source>
        <dbReference type="EMBL" id="MCX5568885.1"/>
    </source>
</evidence>
<dbReference type="GO" id="GO:0018114">
    <property type="term" value="F:threonine racemase activity"/>
    <property type="evidence" value="ECO:0007669"/>
    <property type="project" value="TreeGrafter"/>
</dbReference>
<protein>
    <submittedName>
        <fullName evidence="10">Threonine/serine dehydratase</fullName>
    </submittedName>
</protein>
<dbReference type="InterPro" id="IPR036052">
    <property type="entry name" value="TrpB-like_PALP_sf"/>
</dbReference>
<keyword evidence="8" id="KW-0456">Lyase</keyword>
<evidence type="ECO:0000256" key="7">
    <source>
        <dbReference type="ARBA" id="ARBA00022898"/>
    </source>
</evidence>
<dbReference type="AlphaFoldDB" id="A0A9X3E8S6"/>